<dbReference type="EMBL" id="JAWIZZ010000046">
    <property type="protein sequence ID" value="KAK5779765.1"/>
    <property type="molecule type" value="Genomic_DNA"/>
</dbReference>
<organism evidence="3 4">
    <name type="scientific">Arxiozyma heterogenica</name>
    <dbReference type="NCBI Taxonomy" id="278026"/>
    <lineage>
        <taxon>Eukaryota</taxon>
        <taxon>Fungi</taxon>
        <taxon>Dikarya</taxon>
        <taxon>Ascomycota</taxon>
        <taxon>Saccharomycotina</taxon>
        <taxon>Saccharomycetes</taxon>
        <taxon>Saccharomycetales</taxon>
        <taxon>Saccharomycetaceae</taxon>
        <taxon>Arxiozyma</taxon>
    </lineage>
</organism>
<reference evidence="4" key="1">
    <citation type="submission" date="2023-07" db="EMBL/GenBank/DDBJ databases">
        <title>A draft genome of Kazachstania heterogenica Y-27499.</title>
        <authorList>
            <person name="Donic C."/>
            <person name="Kralova J.S."/>
            <person name="Fidel L."/>
            <person name="Ben-Dor S."/>
            <person name="Jung S."/>
        </authorList>
    </citation>
    <scope>NUCLEOTIDE SEQUENCE [LARGE SCALE GENOMIC DNA]</scope>
    <source>
        <strain evidence="4">Y27499</strain>
    </source>
</reference>
<dbReference type="SUPFAM" id="SSF56281">
    <property type="entry name" value="Metallo-hydrolase/oxidoreductase"/>
    <property type="match status" value="1"/>
</dbReference>
<keyword evidence="4" id="KW-1185">Reference proteome</keyword>
<evidence type="ECO:0000313" key="3">
    <source>
        <dbReference type="EMBL" id="KAK5779765.1"/>
    </source>
</evidence>
<proteinExistence type="predicted"/>
<dbReference type="GO" id="GO:0070292">
    <property type="term" value="P:N-acylphosphatidylethanolamine metabolic process"/>
    <property type="evidence" value="ECO:0007669"/>
    <property type="project" value="TreeGrafter"/>
</dbReference>
<dbReference type="GO" id="GO:0005737">
    <property type="term" value="C:cytoplasm"/>
    <property type="evidence" value="ECO:0007669"/>
    <property type="project" value="TreeGrafter"/>
</dbReference>
<feature type="transmembrane region" description="Helical" evidence="1">
    <location>
        <begin position="72"/>
        <end position="93"/>
    </location>
</feature>
<dbReference type="InterPro" id="IPR036866">
    <property type="entry name" value="RibonucZ/Hydroxyglut_hydro"/>
</dbReference>
<keyword evidence="1" id="KW-1133">Transmembrane helix</keyword>
<keyword evidence="1" id="KW-0812">Transmembrane</keyword>
<evidence type="ECO:0000259" key="2">
    <source>
        <dbReference type="Pfam" id="PF12706"/>
    </source>
</evidence>
<dbReference type="PANTHER" id="PTHR15032:SF4">
    <property type="entry name" value="N-ACYL-PHOSPHATIDYLETHANOLAMINE-HYDROLYZING PHOSPHOLIPASE D"/>
    <property type="match status" value="1"/>
</dbReference>
<evidence type="ECO:0000256" key="1">
    <source>
        <dbReference type="SAM" id="Phobius"/>
    </source>
</evidence>
<gene>
    <name evidence="3" type="ORF">RI543_002887</name>
</gene>
<sequence>MWMNKFNFHLSKIRLLQETPLSITKNTGLKSIKWLSPIRSVQTNIDCSSFVPFSLKQRNDQKSRNKYKYTKWFGKGLLTLLVPYTGYAIYVTLSTAKEIEYRRQKCDSLISNRGSLRDTETTLIKYSPLQVLGRYENPFVEYRIQTIHEFFFNRIIELFERNRGGIPPDKRQMNKLMPVHKPHWTKSDNSDGNLSMEKDCIINYKILDQQETKTMFSKGKNQNNGGRQPLLENVDKNSIPIYSTWLGQSCNYIEYNNLKILTDPLFSDFLIHETLGPKRITGIPCTIEDIPQPDIILVSHNHPDHLDLKSLNHWKNVDDTLWIIPKGMNKFFMKNNVKNFIELSWWETCQLETQNGNTYNITSTPAMHWSGRSILDTNESLWCSFMLTHKNKPILFHAGDTGYVKDLYVRIKKAFGGGCRLALLPCGQYCPEWHQKPRHINPQEVIKIMYDMDIENVLGVHWGTFVLSGEYFLEPKERLERLAEFKGVRDRCYCPELGRTEKF</sequence>
<accession>A0AAN7WHB4</accession>
<evidence type="ECO:0000313" key="4">
    <source>
        <dbReference type="Proteomes" id="UP001306508"/>
    </source>
</evidence>
<dbReference type="PANTHER" id="PTHR15032">
    <property type="entry name" value="N-ACYL-PHOSPHATIDYLETHANOLAMINE-HYDROLYZING PHOSPHOLIPASE D"/>
    <property type="match status" value="1"/>
</dbReference>
<name>A0AAN7WHB4_9SACH</name>
<dbReference type="Gene3D" id="3.60.15.10">
    <property type="entry name" value="Ribonuclease Z/Hydroxyacylglutathione hydrolase-like"/>
    <property type="match status" value="1"/>
</dbReference>
<comment type="caution">
    <text evidence="3">The sequence shown here is derived from an EMBL/GenBank/DDBJ whole genome shotgun (WGS) entry which is preliminary data.</text>
</comment>
<dbReference type="Pfam" id="PF12706">
    <property type="entry name" value="Lactamase_B_2"/>
    <property type="match status" value="1"/>
</dbReference>
<protein>
    <recommendedName>
        <fullName evidence="2">Metallo-beta-lactamase domain-containing protein</fullName>
    </recommendedName>
</protein>
<dbReference type="GO" id="GO:0070290">
    <property type="term" value="F:N-acylphosphatidylethanolamine-specific phospholipase D activity"/>
    <property type="evidence" value="ECO:0007669"/>
    <property type="project" value="TreeGrafter"/>
</dbReference>
<dbReference type="GO" id="GO:0070291">
    <property type="term" value="P:N-acylethanolamine metabolic process"/>
    <property type="evidence" value="ECO:0007669"/>
    <property type="project" value="TreeGrafter"/>
</dbReference>
<dbReference type="AlphaFoldDB" id="A0AAN7WHB4"/>
<dbReference type="InterPro" id="IPR001279">
    <property type="entry name" value="Metallo-B-lactamas"/>
</dbReference>
<dbReference type="Proteomes" id="UP001306508">
    <property type="component" value="Unassembled WGS sequence"/>
</dbReference>
<keyword evidence="1" id="KW-0472">Membrane</keyword>
<feature type="domain" description="Metallo-beta-lactamase" evidence="2">
    <location>
        <begin position="260"/>
        <end position="462"/>
    </location>
</feature>